<proteinExistence type="predicted"/>
<evidence type="ECO:0000256" key="1">
    <source>
        <dbReference type="SAM" id="MobiDB-lite"/>
    </source>
</evidence>
<feature type="compositionally biased region" description="Low complexity" evidence="1">
    <location>
        <begin position="317"/>
        <end position="346"/>
    </location>
</feature>
<feature type="compositionally biased region" description="Polar residues" evidence="1">
    <location>
        <begin position="209"/>
        <end position="260"/>
    </location>
</feature>
<dbReference type="Proteomes" id="UP001281761">
    <property type="component" value="Unassembled WGS sequence"/>
</dbReference>
<feature type="compositionally biased region" description="Polar residues" evidence="1">
    <location>
        <begin position="104"/>
        <end position="121"/>
    </location>
</feature>
<evidence type="ECO:0000313" key="3">
    <source>
        <dbReference type="Proteomes" id="UP001281761"/>
    </source>
</evidence>
<organism evidence="2 3">
    <name type="scientific">Blattamonas nauphoetae</name>
    <dbReference type="NCBI Taxonomy" id="2049346"/>
    <lineage>
        <taxon>Eukaryota</taxon>
        <taxon>Metamonada</taxon>
        <taxon>Preaxostyla</taxon>
        <taxon>Oxymonadida</taxon>
        <taxon>Blattamonas</taxon>
    </lineage>
</organism>
<evidence type="ECO:0000313" key="2">
    <source>
        <dbReference type="EMBL" id="KAK2955198.1"/>
    </source>
</evidence>
<gene>
    <name evidence="2" type="ORF">BLNAU_9927</name>
</gene>
<dbReference type="EMBL" id="JARBJD010000070">
    <property type="protein sequence ID" value="KAK2955198.1"/>
    <property type="molecule type" value="Genomic_DNA"/>
</dbReference>
<name>A0ABQ9XUN8_9EUKA</name>
<protein>
    <submittedName>
        <fullName evidence="2">Uncharacterized protein</fullName>
    </submittedName>
</protein>
<feature type="compositionally biased region" description="Basic and acidic residues" evidence="1">
    <location>
        <begin position="129"/>
        <end position="145"/>
    </location>
</feature>
<reference evidence="2 3" key="1">
    <citation type="journal article" date="2022" name="bioRxiv">
        <title>Genomics of Preaxostyla Flagellates Illuminates Evolutionary Transitions and the Path Towards Mitochondrial Loss.</title>
        <authorList>
            <person name="Novak L.V.F."/>
            <person name="Treitli S.C."/>
            <person name="Pyrih J."/>
            <person name="Halakuc P."/>
            <person name="Pipaliya S.V."/>
            <person name="Vacek V."/>
            <person name="Brzon O."/>
            <person name="Soukal P."/>
            <person name="Eme L."/>
            <person name="Dacks J.B."/>
            <person name="Karnkowska A."/>
            <person name="Elias M."/>
            <person name="Hampl V."/>
        </authorList>
    </citation>
    <scope>NUCLEOTIDE SEQUENCE [LARGE SCALE GENOMIC DNA]</scope>
    <source>
        <strain evidence="2">NAU3</strain>
        <tissue evidence="2">Gut</tissue>
    </source>
</reference>
<feature type="region of interest" description="Disordered" evidence="1">
    <location>
        <begin position="15"/>
        <end position="276"/>
    </location>
</feature>
<feature type="compositionally biased region" description="Low complexity" evidence="1">
    <location>
        <begin position="181"/>
        <end position="190"/>
    </location>
</feature>
<feature type="compositionally biased region" description="Polar residues" evidence="1">
    <location>
        <begin position="15"/>
        <end position="44"/>
    </location>
</feature>
<sequence>MNSDTSVINERIRNQLNAKNIQSPPISLISNITTPTPDMQTEAQNMPRKTKMRSANRQVKERERQRRRRKFRRMMKEKPVKKKDGSGSQGESDQSDGDDEEHASNCSAEQPQKSEISTPTRKVQARQKVKSDRKPEIDPEQRGNRDGLLPLPPNLPPSLLTSPSRLVVTPPSKPAPSLTQPSHSPPSISLGGSGLGTFPFKVTPPQHEQVPSQPRTKTGSGSSVCSDGNLSSQAHRSVLPSQSHNSGSALPSFQGSANHFSSSSTTTQPMPSLSGFSVSSKPFYPPTFHPGYALPEMSYSPSLPMFRPSAYISQPMTSYSLSSPSPPQFYQQFSHQQMSHQQTSSLPLSDGNFPFVY</sequence>
<feature type="region of interest" description="Disordered" evidence="1">
    <location>
        <begin position="317"/>
        <end position="351"/>
    </location>
</feature>
<comment type="caution">
    <text evidence="2">The sequence shown here is derived from an EMBL/GenBank/DDBJ whole genome shotgun (WGS) entry which is preliminary data.</text>
</comment>
<feature type="compositionally biased region" description="Basic and acidic residues" evidence="1">
    <location>
        <begin position="74"/>
        <end position="85"/>
    </location>
</feature>
<keyword evidence="3" id="KW-1185">Reference proteome</keyword>
<accession>A0ABQ9XUN8</accession>